<organism evidence="1">
    <name type="scientific">marine metagenome</name>
    <dbReference type="NCBI Taxonomy" id="408172"/>
    <lineage>
        <taxon>unclassified sequences</taxon>
        <taxon>metagenomes</taxon>
        <taxon>ecological metagenomes</taxon>
    </lineage>
</organism>
<name>A0A381QAM9_9ZZZZ</name>
<sequence length="86" mass="8978">MSNDGNFNNSQGTVSDAESSVLIDCELCELSGSDVCDDCLVTYLCGSRSGSVVIELSEVRTLRTIGRTGFVSGLKLGKPAGLESGR</sequence>
<evidence type="ECO:0000313" key="1">
    <source>
        <dbReference type="EMBL" id="SUZ75914.1"/>
    </source>
</evidence>
<dbReference type="EMBL" id="UINC01001261">
    <property type="protein sequence ID" value="SUZ75914.1"/>
    <property type="molecule type" value="Genomic_DNA"/>
</dbReference>
<proteinExistence type="predicted"/>
<dbReference type="AlphaFoldDB" id="A0A381QAM9"/>
<protein>
    <submittedName>
        <fullName evidence="1">Uncharacterized protein</fullName>
    </submittedName>
</protein>
<accession>A0A381QAM9</accession>
<gene>
    <name evidence="1" type="ORF">METZ01_LOCUS28768</name>
</gene>
<reference evidence="1" key="1">
    <citation type="submission" date="2018-05" db="EMBL/GenBank/DDBJ databases">
        <authorList>
            <person name="Lanie J.A."/>
            <person name="Ng W.-L."/>
            <person name="Kazmierczak K.M."/>
            <person name="Andrzejewski T.M."/>
            <person name="Davidsen T.M."/>
            <person name="Wayne K.J."/>
            <person name="Tettelin H."/>
            <person name="Glass J.I."/>
            <person name="Rusch D."/>
            <person name="Podicherti R."/>
            <person name="Tsui H.-C.T."/>
            <person name="Winkler M.E."/>
        </authorList>
    </citation>
    <scope>NUCLEOTIDE SEQUENCE</scope>
</reference>